<gene>
    <name evidence="1" type="ORF">LLY24_08175</name>
</gene>
<name>A0ABT2EFA2_9GAMM</name>
<protein>
    <submittedName>
        <fullName evidence="1">Uncharacterized protein</fullName>
    </submittedName>
</protein>
<evidence type="ECO:0000313" key="2">
    <source>
        <dbReference type="Proteomes" id="UP001165542"/>
    </source>
</evidence>
<proteinExistence type="predicted"/>
<evidence type="ECO:0000313" key="1">
    <source>
        <dbReference type="EMBL" id="MCS2609292.1"/>
    </source>
</evidence>
<dbReference type="RefSeq" id="WP_259035797.1">
    <property type="nucleotide sequence ID" value="NZ_JAJISC010000003.1"/>
</dbReference>
<reference evidence="1" key="1">
    <citation type="submission" date="2021-11" db="EMBL/GenBank/DDBJ databases">
        <title>Halomonas sp., isolated from a coastal aquaculture zone in Dongshan Bay.</title>
        <authorList>
            <person name="Lin W."/>
        </authorList>
    </citation>
    <scope>NUCLEOTIDE SEQUENCE</scope>
    <source>
        <strain evidence="1">Yzlin-01</strain>
    </source>
</reference>
<comment type="caution">
    <text evidence="1">The sequence shown here is derived from an EMBL/GenBank/DDBJ whole genome shotgun (WGS) entry which is preliminary data.</text>
</comment>
<keyword evidence="2" id="KW-1185">Reference proteome</keyword>
<dbReference type="Proteomes" id="UP001165542">
    <property type="component" value="Unassembled WGS sequence"/>
</dbReference>
<organism evidence="1 2">
    <name type="scientific">Halomonas dongshanensis</name>
    <dbReference type="NCBI Taxonomy" id="2890835"/>
    <lineage>
        <taxon>Bacteria</taxon>
        <taxon>Pseudomonadati</taxon>
        <taxon>Pseudomonadota</taxon>
        <taxon>Gammaproteobacteria</taxon>
        <taxon>Oceanospirillales</taxon>
        <taxon>Halomonadaceae</taxon>
        <taxon>Halomonas</taxon>
    </lineage>
</organism>
<sequence length="106" mass="11992">MPIPIYILDDRYEVTTHPHEMRMSLWVYAPVIVERATQRVILDLSGSLWDLRRVAEGEGRIILTLARYPEGVREYVIEVDPIKSTVIVQGSTYALAHIDTALSAIG</sequence>
<dbReference type="EMBL" id="JAJISC010000003">
    <property type="protein sequence ID" value="MCS2609292.1"/>
    <property type="molecule type" value="Genomic_DNA"/>
</dbReference>
<accession>A0ABT2EFA2</accession>